<dbReference type="PATRIC" id="fig|1705409.3.peg.1578"/>
<sequence length="263" mass="29582">MSNKQMFQILNIVAVIGTLIVNYLSNALPINGKTAGQLSDEIPNLFVPAGLTFAIWGVIYILLIMFAAYQARDLFKKEKIEMPFIKKTSYYFFLAGIANMSWIFAWHYQQVLASVIIMLVLFASLLKIYLNLDIGKEIVSRKERIFIQVPISVYLGWITVATIANITAFLVTINWDGLGISDVLWTMIVIIVALIITLLMIITRKDVAYSLVIVWALLGIYIKRTNPLYGLQNEVALTAAVCALIIVLAIIVEIGIDIFMRKK</sequence>
<evidence type="ECO:0000313" key="2">
    <source>
        <dbReference type="EMBL" id="KYC50098.1"/>
    </source>
</evidence>
<feature type="transmembrane region" description="Helical" evidence="1">
    <location>
        <begin position="45"/>
        <end position="69"/>
    </location>
</feature>
<protein>
    <recommendedName>
        <fullName evidence="4">TspO/MBR family protein</fullName>
    </recommendedName>
</protein>
<evidence type="ECO:0000256" key="1">
    <source>
        <dbReference type="SAM" id="Phobius"/>
    </source>
</evidence>
<feature type="transmembrane region" description="Helical" evidence="1">
    <location>
        <begin position="207"/>
        <end position="223"/>
    </location>
</feature>
<feature type="transmembrane region" description="Helical" evidence="1">
    <location>
        <begin position="111"/>
        <end position="130"/>
    </location>
</feature>
<keyword evidence="1" id="KW-1133">Transmembrane helix</keyword>
<accession>A0A150IZ09</accession>
<feature type="transmembrane region" description="Helical" evidence="1">
    <location>
        <begin position="235"/>
        <end position="260"/>
    </location>
</feature>
<dbReference type="EMBL" id="LNGC01000080">
    <property type="protein sequence ID" value="KYC50098.1"/>
    <property type="molecule type" value="Genomic_DNA"/>
</dbReference>
<feature type="transmembrane region" description="Helical" evidence="1">
    <location>
        <begin position="7"/>
        <end position="25"/>
    </location>
</feature>
<evidence type="ECO:0008006" key="4">
    <source>
        <dbReference type="Google" id="ProtNLM"/>
    </source>
</evidence>
<name>A0A150IZ09_9EURY</name>
<keyword evidence="1" id="KW-0812">Transmembrane</keyword>
<organism evidence="2 3">
    <name type="scientific">Candidatus Methanofastidiosum methylothiophilum</name>
    <dbReference type="NCBI Taxonomy" id="1705564"/>
    <lineage>
        <taxon>Archaea</taxon>
        <taxon>Methanobacteriati</taxon>
        <taxon>Methanobacteriota</taxon>
        <taxon>Stenosarchaea group</taxon>
        <taxon>Candidatus Methanofastidiosia</taxon>
        <taxon>Candidatus Methanofastidiosales</taxon>
        <taxon>Candidatus Methanofastidiosaceae</taxon>
        <taxon>Candidatus Methanofastidiosum</taxon>
    </lineage>
</organism>
<gene>
    <name evidence="2" type="ORF">AMQ22_01508</name>
</gene>
<keyword evidence="1" id="KW-0472">Membrane</keyword>
<evidence type="ECO:0000313" key="3">
    <source>
        <dbReference type="Proteomes" id="UP000075398"/>
    </source>
</evidence>
<feature type="transmembrane region" description="Helical" evidence="1">
    <location>
        <begin position="183"/>
        <end position="202"/>
    </location>
</feature>
<feature type="transmembrane region" description="Helical" evidence="1">
    <location>
        <begin position="151"/>
        <end position="171"/>
    </location>
</feature>
<dbReference type="PANTHER" id="PTHR33802:SF1">
    <property type="entry name" value="XK-RELATED PROTEIN"/>
    <property type="match status" value="1"/>
</dbReference>
<feature type="transmembrane region" description="Helical" evidence="1">
    <location>
        <begin position="89"/>
        <end position="105"/>
    </location>
</feature>
<proteinExistence type="predicted"/>
<reference evidence="2 3" key="1">
    <citation type="journal article" date="2016" name="ISME J.">
        <title>Chasing the elusive Euryarchaeota class WSA2: genomes reveal a uniquely fastidious methyl-reducing methanogen.</title>
        <authorList>
            <person name="Nobu M.K."/>
            <person name="Narihiro T."/>
            <person name="Kuroda K."/>
            <person name="Mei R."/>
            <person name="Liu W.T."/>
        </authorList>
    </citation>
    <scope>NUCLEOTIDE SEQUENCE [LARGE SCALE GENOMIC DNA]</scope>
    <source>
        <strain evidence="2">U1lsi0528_Bin055</strain>
    </source>
</reference>
<dbReference type="AlphaFoldDB" id="A0A150IZ09"/>
<comment type="caution">
    <text evidence="2">The sequence shown here is derived from an EMBL/GenBank/DDBJ whole genome shotgun (WGS) entry which is preliminary data.</text>
</comment>
<dbReference type="PANTHER" id="PTHR33802">
    <property type="entry name" value="SI:CH211-161H7.5-RELATED"/>
    <property type="match status" value="1"/>
</dbReference>
<dbReference type="Proteomes" id="UP000075398">
    <property type="component" value="Unassembled WGS sequence"/>
</dbReference>